<dbReference type="VEuPathDB" id="CryptoDB:GNI_101780"/>
<evidence type="ECO:0000313" key="1">
    <source>
        <dbReference type="EMBL" id="EZG56719.1"/>
    </source>
</evidence>
<accession>A0A023B4G3</accession>
<protein>
    <submittedName>
        <fullName evidence="1">Uncharacterized protein</fullName>
    </submittedName>
</protein>
<dbReference type="GeneID" id="22913605"/>
<dbReference type="RefSeq" id="XP_011131187.1">
    <property type="nucleotide sequence ID" value="XM_011132885.1"/>
</dbReference>
<proteinExistence type="predicted"/>
<dbReference type="EMBL" id="AFNH02000762">
    <property type="protein sequence ID" value="EZG56719.1"/>
    <property type="molecule type" value="Genomic_DNA"/>
</dbReference>
<gene>
    <name evidence="1" type="ORF">GNI_101780</name>
</gene>
<comment type="caution">
    <text evidence="1">The sequence shown here is derived from an EMBL/GenBank/DDBJ whole genome shotgun (WGS) entry which is preliminary data.</text>
</comment>
<organism evidence="1 2">
    <name type="scientific">Gregarina niphandrodes</name>
    <name type="common">Septate eugregarine</name>
    <dbReference type="NCBI Taxonomy" id="110365"/>
    <lineage>
        <taxon>Eukaryota</taxon>
        <taxon>Sar</taxon>
        <taxon>Alveolata</taxon>
        <taxon>Apicomplexa</taxon>
        <taxon>Conoidasida</taxon>
        <taxon>Gregarinasina</taxon>
        <taxon>Eugregarinorida</taxon>
        <taxon>Gregarinidae</taxon>
        <taxon>Gregarina</taxon>
    </lineage>
</organism>
<evidence type="ECO:0000313" key="2">
    <source>
        <dbReference type="Proteomes" id="UP000019763"/>
    </source>
</evidence>
<dbReference type="AlphaFoldDB" id="A0A023B4G3"/>
<dbReference type="Proteomes" id="UP000019763">
    <property type="component" value="Unassembled WGS sequence"/>
</dbReference>
<reference evidence="1" key="1">
    <citation type="submission" date="2013-12" db="EMBL/GenBank/DDBJ databases">
        <authorList>
            <person name="Omoto C.K."/>
            <person name="Sibley D."/>
            <person name="Venepally P."/>
            <person name="Hadjithomas M."/>
            <person name="Karamycheva S."/>
            <person name="Brunk B."/>
            <person name="Roos D."/>
            <person name="Caler E."/>
            <person name="Lorenzi H."/>
        </authorList>
    </citation>
    <scope>NUCLEOTIDE SEQUENCE</scope>
</reference>
<keyword evidence="2" id="KW-1185">Reference proteome</keyword>
<sequence>MVKVLTSPKNNGTDLDDFAKDIMDSMPGVFSVSSILRAVKIVILCSKEKDPSILERLSALPNVKYAEWDAEVHMC</sequence>
<name>A0A023B4G3_GRENI</name>